<feature type="compositionally biased region" description="Basic and acidic residues" evidence="1">
    <location>
        <begin position="24"/>
        <end position="92"/>
    </location>
</feature>
<feature type="non-terminal residue" evidence="2">
    <location>
        <position position="1"/>
    </location>
</feature>
<organism evidence="2 3">
    <name type="scientific">Mucuna pruriens</name>
    <name type="common">Velvet bean</name>
    <name type="synonym">Dolichos pruriens</name>
    <dbReference type="NCBI Taxonomy" id="157652"/>
    <lineage>
        <taxon>Eukaryota</taxon>
        <taxon>Viridiplantae</taxon>
        <taxon>Streptophyta</taxon>
        <taxon>Embryophyta</taxon>
        <taxon>Tracheophyta</taxon>
        <taxon>Spermatophyta</taxon>
        <taxon>Magnoliopsida</taxon>
        <taxon>eudicotyledons</taxon>
        <taxon>Gunneridae</taxon>
        <taxon>Pentapetalae</taxon>
        <taxon>rosids</taxon>
        <taxon>fabids</taxon>
        <taxon>Fabales</taxon>
        <taxon>Fabaceae</taxon>
        <taxon>Papilionoideae</taxon>
        <taxon>50 kb inversion clade</taxon>
        <taxon>NPAAA clade</taxon>
        <taxon>indigoferoid/millettioid clade</taxon>
        <taxon>Phaseoleae</taxon>
        <taxon>Mucuna</taxon>
    </lineage>
</organism>
<dbReference type="OrthoDB" id="695705at2759"/>
<sequence length="149" mass="17521">MAEKLEECWTWSKKHQSINAKVEALSRGRKERSKVASLHESEGSFDEGHYSERSDSSRTSRGGRHERQERLKRYGRDERRERHGRRKDEPGREKLDLGKCKILPFLGNCKSEVYVDYELKVEQMLSCFDMHGRMIVRLVTLNFGDYALV</sequence>
<evidence type="ECO:0000256" key="1">
    <source>
        <dbReference type="SAM" id="MobiDB-lite"/>
    </source>
</evidence>
<evidence type="ECO:0000313" key="3">
    <source>
        <dbReference type="Proteomes" id="UP000257109"/>
    </source>
</evidence>
<accession>A0A371IFP2</accession>
<protein>
    <submittedName>
        <fullName evidence="2">Uncharacterized protein</fullName>
    </submittedName>
</protein>
<dbReference type="EMBL" id="QJKJ01000194">
    <property type="protein sequence ID" value="RDY13805.1"/>
    <property type="molecule type" value="Genomic_DNA"/>
</dbReference>
<gene>
    <name evidence="2" type="ORF">CR513_01222</name>
</gene>
<comment type="caution">
    <text evidence="2">The sequence shown here is derived from an EMBL/GenBank/DDBJ whole genome shotgun (WGS) entry which is preliminary data.</text>
</comment>
<name>A0A371IFP2_MUCPR</name>
<dbReference type="AlphaFoldDB" id="A0A371IFP2"/>
<keyword evidence="3" id="KW-1185">Reference proteome</keyword>
<dbReference type="Proteomes" id="UP000257109">
    <property type="component" value="Unassembled WGS sequence"/>
</dbReference>
<feature type="region of interest" description="Disordered" evidence="1">
    <location>
        <begin position="20"/>
        <end position="92"/>
    </location>
</feature>
<evidence type="ECO:0000313" key="2">
    <source>
        <dbReference type="EMBL" id="RDY13805.1"/>
    </source>
</evidence>
<proteinExistence type="predicted"/>
<reference evidence="2" key="1">
    <citation type="submission" date="2018-05" db="EMBL/GenBank/DDBJ databases">
        <title>Draft genome of Mucuna pruriens seed.</title>
        <authorList>
            <person name="Nnadi N.E."/>
            <person name="Vos R."/>
            <person name="Hasami M.H."/>
            <person name="Devisetty U.K."/>
            <person name="Aguiy J.C."/>
        </authorList>
    </citation>
    <scope>NUCLEOTIDE SEQUENCE [LARGE SCALE GENOMIC DNA]</scope>
    <source>
        <strain evidence="2">JCA_2017</strain>
    </source>
</reference>